<dbReference type="PANTHER" id="PTHR32009">
    <property type="entry name" value="TMV RESISTANCE PROTEIN N-LIKE"/>
    <property type="match status" value="1"/>
</dbReference>
<dbReference type="EC" id="3.2.2.6" evidence="1"/>
<protein>
    <recommendedName>
        <fullName evidence="1">ADP-ribosyl cyclase/cyclic ADP-ribose hydrolase</fullName>
        <ecNumber evidence="1">3.2.2.6</ecNumber>
    </recommendedName>
</protein>
<proteinExistence type="predicted"/>
<comment type="caution">
    <text evidence="7">The sequence shown here is derived from an EMBL/GenBank/DDBJ whole genome shotgun (WGS) entry which is preliminary data.</text>
</comment>
<evidence type="ECO:0000256" key="4">
    <source>
        <dbReference type="ARBA" id="ARBA00047304"/>
    </source>
</evidence>
<dbReference type="GO" id="GO:0007165">
    <property type="term" value="P:signal transduction"/>
    <property type="evidence" value="ECO:0007669"/>
    <property type="project" value="InterPro"/>
</dbReference>
<accession>A0AAD8M2U8</accession>
<name>A0AAD8M2U8_9APIA</name>
<sequence length="263" mass="30425">MAIEDCDVFLSFRGEIRRNFTCHVSRELKRKGFQPFMDSESIKPGDEIHEIIKKAIKHSKSAIVILSDEFASSKHCLNELVLILERNRMPEYFIIPVFYYVETDDVKHRLGKFGAAFEQMKKQHKYYQVEEWITALASIGGILGKEIKEQNGLMESTIIEDILDTFEQKFYDHYPKSLQNHQLMPPTTSTTLNIVESPAAATSSRLEDTGSSSRLIEKEWKTKCKKFVRDVCVCICVFITLLIILPIISERNQKLTLYEYDSP</sequence>
<dbReference type="PANTHER" id="PTHR32009:SF39">
    <property type="entry name" value="TIR DOMAIN-CONTAINING PROTEIN"/>
    <property type="match status" value="1"/>
</dbReference>
<reference evidence="7" key="2">
    <citation type="submission" date="2023-05" db="EMBL/GenBank/DDBJ databases">
        <authorList>
            <person name="Schelkunov M.I."/>
        </authorList>
    </citation>
    <scope>NUCLEOTIDE SEQUENCE</scope>
    <source>
        <strain evidence="7">Hsosn_3</strain>
        <tissue evidence="7">Leaf</tissue>
    </source>
</reference>
<dbReference type="Proteomes" id="UP001237642">
    <property type="component" value="Unassembled WGS sequence"/>
</dbReference>
<evidence type="ECO:0000256" key="5">
    <source>
        <dbReference type="SAM" id="Phobius"/>
    </source>
</evidence>
<dbReference type="GO" id="GO:0061809">
    <property type="term" value="F:NAD+ nucleosidase activity, cyclic ADP-ribose generating"/>
    <property type="evidence" value="ECO:0007669"/>
    <property type="project" value="UniProtKB-EC"/>
</dbReference>
<dbReference type="Gene3D" id="3.40.50.10140">
    <property type="entry name" value="Toll/interleukin-1 receptor homology (TIR) domain"/>
    <property type="match status" value="1"/>
</dbReference>
<dbReference type="EMBL" id="JAUIZM010000010">
    <property type="protein sequence ID" value="KAK1359940.1"/>
    <property type="molecule type" value="Genomic_DNA"/>
</dbReference>
<keyword evidence="3" id="KW-0520">NAD</keyword>
<evidence type="ECO:0000256" key="1">
    <source>
        <dbReference type="ARBA" id="ARBA00011982"/>
    </source>
</evidence>
<comment type="catalytic activity">
    <reaction evidence="4">
        <text>NAD(+) + H2O = ADP-D-ribose + nicotinamide + H(+)</text>
        <dbReference type="Rhea" id="RHEA:16301"/>
        <dbReference type="ChEBI" id="CHEBI:15377"/>
        <dbReference type="ChEBI" id="CHEBI:15378"/>
        <dbReference type="ChEBI" id="CHEBI:17154"/>
        <dbReference type="ChEBI" id="CHEBI:57540"/>
        <dbReference type="ChEBI" id="CHEBI:57967"/>
        <dbReference type="EC" id="3.2.2.6"/>
    </reaction>
    <physiologicalReaction direction="left-to-right" evidence="4">
        <dbReference type="Rhea" id="RHEA:16302"/>
    </physiologicalReaction>
</comment>
<keyword evidence="5" id="KW-0812">Transmembrane</keyword>
<dbReference type="SMART" id="SM00255">
    <property type="entry name" value="TIR"/>
    <property type="match status" value="1"/>
</dbReference>
<keyword evidence="8" id="KW-1185">Reference proteome</keyword>
<dbReference type="AlphaFoldDB" id="A0AAD8M2U8"/>
<evidence type="ECO:0000256" key="3">
    <source>
        <dbReference type="ARBA" id="ARBA00023027"/>
    </source>
</evidence>
<dbReference type="InterPro" id="IPR000157">
    <property type="entry name" value="TIR_dom"/>
</dbReference>
<dbReference type="SUPFAM" id="SSF52200">
    <property type="entry name" value="Toll/Interleukin receptor TIR domain"/>
    <property type="match status" value="1"/>
</dbReference>
<feature type="transmembrane region" description="Helical" evidence="5">
    <location>
        <begin position="227"/>
        <end position="248"/>
    </location>
</feature>
<reference evidence="7" key="1">
    <citation type="submission" date="2023-02" db="EMBL/GenBank/DDBJ databases">
        <title>Genome of toxic invasive species Heracleum sosnowskyi carries increased number of genes despite the absence of recent whole-genome duplications.</title>
        <authorList>
            <person name="Schelkunov M."/>
            <person name="Shtratnikova V."/>
            <person name="Makarenko M."/>
            <person name="Klepikova A."/>
            <person name="Omelchenko D."/>
            <person name="Novikova G."/>
            <person name="Obukhova E."/>
            <person name="Bogdanov V."/>
            <person name="Penin A."/>
            <person name="Logacheva M."/>
        </authorList>
    </citation>
    <scope>NUCLEOTIDE SEQUENCE</scope>
    <source>
        <strain evidence="7">Hsosn_3</strain>
        <tissue evidence="7">Leaf</tissue>
    </source>
</reference>
<gene>
    <name evidence="7" type="ORF">POM88_044414</name>
</gene>
<evidence type="ECO:0000259" key="6">
    <source>
        <dbReference type="PROSITE" id="PS50104"/>
    </source>
</evidence>
<keyword evidence="2" id="KW-0378">Hydrolase</keyword>
<organism evidence="7 8">
    <name type="scientific">Heracleum sosnowskyi</name>
    <dbReference type="NCBI Taxonomy" id="360622"/>
    <lineage>
        <taxon>Eukaryota</taxon>
        <taxon>Viridiplantae</taxon>
        <taxon>Streptophyta</taxon>
        <taxon>Embryophyta</taxon>
        <taxon>Tracheophyta</taxon>
        <taxon>Spermatophyta</taxon>
        <taxon>Magnoliopsida</taxon>
        <taxon>eudicotyledons</taxon>
        <taxon>Gunneridae</taxon>
        <taxon>Pentapetalae</taxon>
        <taxon>asterids</taxon>
        <taxon>campanulids</taxon>
        <taxon>Apiales</taxon>
        <taxon>Apiaceae</taxon>
        <taxon>Apioideae</taxon>
        <taxon>apioid superclade</taxon>
        <taxon>Tordylieae</taxon>
        <taxon>Tordyliinae</taxon>
        <taxon>Heracleum</taxon>
    </lineage>
</organism>
<feature type="domain" description="TIR" evidence="6">
    <location>
        <begin position="4"/>
        <end position="170"/>
    </location>
</feature>
<evidence type="ECO:0000313" key="8">
    <source>
        <dbReference type="Proteomes" id="UP001237642"/>
    </source>
</evidence>
<dbReference type="Pfam" id="PF01582">
    <property type="entry name" value="TIR"/>
    <property type="match status" value="1"/>
</dbReference>
<evidence type="ECO:0000313" key="7">
    <source>
        <dbReference type="EMBL" id="KAK1359940.1"/>
    </source>
</evidence>
<evidence type="ECO:0000256" key="2">
    <source>
        <dbReference type="ARBA" id="ARBA00022801"/>
    </source>
</evidence>
<keyword evidence="5" id="KW-0472">Membrane</keyword>
<keyword evidence="5" id="KW-1133">Transmembrane helix</keyword>
<dbReference type="InterPro" id="IPR035897">
    <property type="entry name" value="Toll_tir_struct_dom_sf"/>
</dbReference>
<dbReference type="PROSITE" id="PS50104">
    <property type="entry name" value="TIR"/>
    <property type="match status" value="1"/>
</dbReference>